<accession>A0AAP9ACH4</accession>
<dbReference type="Proteomes" id="UP000253077">
    <property type="component" value="Unassembled WGS sequence"/>
</dbReference>
<evidence type="ECO:0000313" key="4">
    <source>
        <dbReference type="EMBL" id="RCJ01491.1"/>
    </source>
</evidence>
<dbReference type="RefSeq" id="WP_004025814.1">
    <property type="nucleotide sequence ID" value="NZ_CAMXZD010000010.1"/>
</dbReference>
<protein>
    <submittedName>
        <fullName evidence="3">Uncharacterized protein</fullName>
    </submittedName>
</protein>
<reference evidence="2 7" key="3">
    <citation type="submission" date="2021-10" db="EMBL/GenBank/DDBJ databases">
        <title>Sequencing the mobilome of antimicrobial resistant bacterial isolates spanning a range of GC content: The potential of a sustainable low cost, low infrastructure approach for surveillance with Oxford Nanopore sequencing.</title>
        <authorList>
            <person name="Sands K."/>
        </authorList>
    </citation>
    <scope>NUCLEOTIDE SEQUENCE [LARGE SCALE GENOMIC DNA]</scope>
    <source>
        <strain evidence="2 7">MIN-202</strain>
    </source>
</reference>
<organism evidence="3 6">
    <name type="scientific">Ureaplasma urealyticum</name>
    <name type="common">Ureaplasma urealyticum biotype 2</name>
    <dbReference type="NCBI Taxonomy" id="2130"/>
    <lineage>
        <taxon>Bacteria</taxon>
        <taxon>Bacillati</taxon>
        <taxon>Mycoplasmatota</taxon>
        <taxon>Mycoplasmoidales</taxon>
        <taxon>Mycoplasmoidaceae</taxon>
        <taxon>Ureaplasma</taxon>
    </lineage>
</organism>
<evidence type="ECO:0000313" key="5">
    <source>
        <dbReference type="Proteomes" id="UP000253077"/>
    </source>
</evidence>
<evidence type="ECO:0000313" key="6">
    <source>
        <dbReference type="Proteomes" id="UP000318231"/>
    </source>
</evidence>
<keyword evidence="1" id="KW-0812">Transmembrane</keyword>
<proteinExistence type="predicted"/>
<evidence type="ECO:0000313" key="2">
    <source>
        <dbReference type="EMBL" id="MCF1348998.1"/>
    </source>
</evidence>
<reference evidence="3 6" key="2">
    <citation type="submission" date="2019-07" db="EMBL/GenBank/DDBJ databases">
        <title>Comparative genomics of three clinical Ureaplasma species: analysis of their core genomes and virulence factors.</title>
        <authorList>
            <person name="Yang T."/>
            <person name="Zhang Y."/>
            <person name="Li X."/>
            <person name="Kong Y."/>
            <person name="Yu H."/>
            <person name="Ruan Z."/>
            <person name="Xie X."/>
            <person name="Zhang J."/>
        </authorList>
    </citation>
    <scope>NUCLEOTIDE SEQUENCE [LARGE SCALE GENOMIC DNA]</scope>
    <source>
        <strain evidence="3 6">132</strain>
    </source>
</reference>
<dbReference type="EMBL" id="JAJBIS010000001">
    <property type="protein sequence ID" value="MCF1348998.1"/>
    <property type="molecule type" value="Genomic_DNA"/>
</dbReference>
<dbReference type="EMBL" id="QOKT01000006">
    <property type="protein sequence ID" value="RCJ01491.1"/>
    <property type="molecule type" value="Genomic_DNA"/>
</dbReference>
<dbReference type="EMBL" id="CP041200">
    <property type="protein sequence ID" value="QDI64897.1"/>
    <property type="molecule type" value="Genomic_DNA"/>
</dbReference>
<reference evidence="4 5" key="1">
    <citation type="submission" date="2018-07" db="EMBL/GenBank/DDBJ databases">
        <title>Ureaplasma urealyticum 1000 the multidrug-resistant clinical isolate obtained from scrapings of the urogenital tract of a woman with inflammatory diseases of the reproductive organs.</title>
        <authorList>
            <person name="Kolesnikova E.A."/>
            <person name="Alekseeva A.E."/>
            <person name="Brusnigina N.F."/>
            <person name="Makhova M.A."/>
        </authorList>
    </citation>
    <scope>NUCLEOTIDE SEQUENCE [LARGE SCALE GENOMIC DNA]</scope>
    <source>
        <strain evidence="4 5">1000</strain>
    </source>
</reference>
<dbReference type="Proteomes" id="UP001201240">
    <property type="component" value="Unassembled WGS sequence"/>
</dbReference>
<keyword evidence="1" id="KW-1133">Transmembrane helix</keyword>
<dbReference type="AlphaFoldDB" id="A0AAP9ACH4"/>
<name>A0AAP9ACH4_UREUR</name>
<dbReference type="Proteomes" id="UP000318231">
    <property type="component" value="Chromosome"/>
</dbReference>
<keyword evidence="1" id="KW-0472">Membrane</keyword>
<gene>
    <name evidence="4" type="ORF">DSQ42_01655</name>
    <name evidence="3" type="ORF">FJM05_01655</name>
    <name evidence="2" type="ORF">LH652_01670</name>
</gene>
<sequence>MLNAELSSAQKDLYNSIKSYLNVIFLNQKLNYAIKNDDDYRSQLNKVMNIFEYYEDNYEIANKNFHSYWQAFKSYAHYEKLVDNFDDFDDLKDIVSGLKIYVLNTFQVDLEQESQKIADIDFKYDEKTQASMGFYTTDDQQNSSNPTYENVRAEPVSEENYSNNAYQSASDFTTANIDNLTNMVFSARVLNGEIYLYETKPKVIPFLKYLFFAISLALVLFTALTYAFLMDFGTHMLTVVSVNGITHIVRLTSPTFPTQLVISLFIMIYAGLNAFKRKISENEKFHFKNFIWIILFGALLVVALANIFTGNLRFSSNSFDEMFRQAQINDVLANLSRNNDFSFDYSRLQSVFYGFSISQILVFLVIILGTILIIITFILNPKRDTQRIKLLLQEIHDDILTGKIDPNTYLRTKNPFRDLFGF</sequence>
<evidence type="ECO:0000313" key="3">
    <source>
        <dbReference type="EMBL" id="QDI64897.1"/>
    </source>
</evidence>
<feature type="transmembrane region" description="Helical" evidence="1">
    <location>
        <begin position="287"/>
        <end position="308"/>
    </location>
</feature>
<evidence type="ECO:0000313" key="7">
    <source>
        <dbReference type="Proteomes" id="UP001201240"/>
    </source>
</evidence>
<evidence type="ECO:0000256" key="1">
    <source>
        <dbReference type="SAM" id="Phobius"/>
    </source>
</evidence>
<feature type="transmembrane region" description="Helical" evidence="1">
    <location>
        <begin position="351"/>
        <end position="379"/>
    </location>
</feature>
<feature type="transmembrane region" description="Helical" evidence="1">
    <location>
        <begin position="256"/>
        <end position="275"/>
    </location>
</feature>
<dbReference type="GeneID" id="93848813"/>
<feature type="transmembrane region" description="Helical" evidence="1">
    <location>
        <begin position="209"/>
        <end position="229"/>
    </location>
</feature>